<comment type="subcellular location">
    <subcellularLocation>
        <location evidence="1">Secreted</location>
    </subcellularLocation>
</comment>
<proteinExistence type="predicted"/>
<dbReference type="GO" id="GO:0004623">
    <property type="term" value="F:phospholipase A2 activity"/>
    <property type="evidence" value="ECO:0007669"/>
    <property type="project" value="InterPro"/>
</dbReference>
<dbReference type="Proteomes" id="UP000447434">
    <property type="component" value="Chromosome 22"/>
</dbReference>
<keyword evidence="2" id="KW-0964">Secreted</keyword>
<dbReference type="GO" id="GO:0050482">
    <property type="term" value="P:arachidonate secretion"/>
    <property type="evidence" value="ECO:0007669"/>
    <property type="project" value="InterPro"/>
</dbReference>
<dbReference type="SUPFAM" id="SSF48619">
    <property type="entry name" value="Phospholipase A2, PLA2"/>
    <property type="match status" value="1"/>
</dbReference>
<organism evidence="3 4">
    <name type="scientific">Lupinus albus</name>
    <name type="common">White lupine</name>
    <name type="synonym">Lupinus termis</name>
    <dbReference type="NCBI Taxonomy" id="3870"/>
    <lineage>
        <taxon>Eukaryota</taxon>
        <taxon>Viridiplantae</taxon>
        <taxon>Streptophyta</taxon>
        <taxon>Embryophyta</taxon>
        <taxon>Tracheophyta</taxon>
        <taxon>Spermatophyta</taxon>
        <taxon>Magnoliopsida</taxon>
        <taxon>eudicotyledons</taxon>
        <taxon>Gunneridae</taxon>
        <taxon>Pentapetalae</taxon>
        <taxon>rosids</taxon>
        <taxon>fabids</taxon>
        <taxon>Fabales</taxon>
        <taxon>Fabaceae</taxon>
        <taxon>Papilionoideae</taxon>
        <taxon>50 kb inversion clade</taxon>
        <taxon>genistoids sensu lato</taxon>
        <taxon>core genistoids</taxon>
        <taxon>Genisteae</taxon>
        <taxon>Lupinus</taxon>
    </lineage>
</organism>
<protein>
    <submittedName>
        <fullName evidence="3">Putative phospholipase A(2)</fullName>
    </submittedName>
</protein>
<dbReference type="AlphaFoldDB" id="A0A6A5NH78"/>
<dbReference type="InterPro" id="IPR033113">
    <property type="entry name" value="PLA2_histidine"/>
</dbReference>
<evidence type="ECO:0000256" key="1">
    <source>
        <dbReference type="ARBA" id="ARBA00004613"/>
    </source>
</evidence>
<dbReference type="OrthoDB" id="566013at2759"/>
<reference evidence="4" key="1">
    <citation type="journal article" date="2020" name="Nat. Commun.">
        <title>Genome sequence of the cluster root forming white lupin.</title>
        <authorList>
            <person name="Hufnagel B."/>
            <person name="Marques A."/>
            <person name="Soriano A."/>
            <person name="Marques L."/>
            <person name="Divol F."/>
            <person name="Doumas P."/>
            <person name="Sallet E."/>
            <person name="Mancinotti D."/>
            <person name="Carrere S."/>
            <person name="Marande W."/>
            <person name="Arribat S."/>
            <person name="Keller J."/>
            <person name="Huneau C."/>
            <person name="Blein T."/>
            <person name="Aime D."/>
            <person name="Laguerre M."/>
            <person name="Taylor J."/>
            <person name="Schubert V."/>
            <person name="Nelson M."/>
            <person name="Geu-Flores F."/>
            <person name="Crespi M."/>
            <person name="Gallardo-Guerrero K."/>
            <person name="Delaux P.-M."/>
            <person name="Salse J."/>
            <person name="Berges H."/>
            <person name="Guyot R."/>
            <person name="Gouzy J."/>
            <person name="Peret B."/>
        </authorList>
    </citation>
    <scope>NUCLEOTIDE SEQUENCE [LARGE SCALE GENOMIC DNA]</scope>
    <source>
        <strain evidence="4">cv. Amiga</strain>
    </source>
</reference>
<accession>A0A6A5NH78</accession>
<dbReference type="GO" id="GO:0005576">
    <property type="term" value="C:extracellular region"/>
    <property type="evidence" value="ECO:0007669"/>
    <property type="project" value="UniProtKB-SubCell"/>
</dbReference>
<dbReference type="Gene3D" id="1.20.90.10">
    <property type="entry name" value="Phospholipase A2 domain"/>
    <property type="match status" value="1"/>
</dbReference>
<evidence type="ECO:0000313" key="3">
    <source>
        <dbReference type="EMBL" id="KAE9587905.1"/>
    </source>
</evidence>
<keyword evidence="4" id="KW-1185">Reference proteome</keyword>
<evidence type="ECO:0000256" key="2">
    <source>
        <dbReference type="ARBA" id="ARBA00022525"/>
    </source>
</evidence>
<dbReference type="InterPro" id="IPR036444">
    <property type="entry name" value="PLipase_A2_dom_sf"/>
</dbReference>
<name>A0A6A5NH78_LUPAL</name>
<sequence>MASNYISRAAAAFTLLSLLVAVHCFDEDGTCSKTCIAEQCDNVGIRYGKYCGKGYWGCPGEAACDDLDVCCMGHDDCVDRFGMTHVKCHVRLKNCLTRVVRSGKVGFSKECPVSRAAPTMIRGMDLAIFLSKLSNTIPHDDLLTNKFV</sequence>
<dbReference type="GO" id="GO:0006644">
    <property type="term" value="P:phospholipid metabolic process"/>
    <property type="evidence" value="ECO:0007669"/>
    <property type="project" value="InterPro"/>
</dbReference>
<evidence type="ECO:0000313" key="4">
    <source>
        <dbReference type="Proteomes" id="UP000447434"/>
    </source>
</evidence>
<gene>
    <name evidence="3" type="ORF">Lalb_Chr22g0349781</name>
</gene>
<comment type="caution">
    <text evidence="3">The sequence shown here is derived from an EMBL/GenBank/DDBJ whole genome shotgun (WGS) entry which is preliminary data.</text>
</comment>
<dbReference type="PROSITE" id="PS00118">
    <property type="entry name" value="PA2_HIS"/>
    <property type="match status" value="1"/>
</dbReference>
<dbReference type="EMBL" id="WOCE01000022">
    <property type="protein sequence ID" value="KAE9587905.1"/>
    <property type="molecule type" value="Genomic_DNA"/>
</dbReference>